<protein>
    <submittedName>
        <fullName evidence="1">Uncharacterized protein</fullName>
    </submittedName>
</protein>
<dbReference type="EMBL" id="KZ293415">
    <property type="protein sequence ID" value="PBK78692.1"/>
    <property type="molecule type" value="Genomic_DNA"/>
</dbReference>
<evidence type="ECO:0000313" key="2">
    <source>
        <dbReference type="Proteomes" id="UP000218334"/>
    </source>
</evidence>
<reference evidence="2" key="1">
    <citation type="journal article" date="2017" name="Nat. Ecol. Evol.">
        <title>Genome expansion and lineage-specific genetic innovations in the forest pathogenic fungi Armillaria.</title>
        <authorList>
            <person name="Sipos G."/>
            <person name="Prasanna A.N."/>
            <person name="Walter M.C."/>
            <person name="O'Connor E."/>
            <person name="Balint B."/>
            <person name="Krizsan K."/>
            <person name="Kiss B."/>
            <person name="Hess J."/>
            <person name="Varga T."/>
            <person name="Slot J."/>
            <person name="Riley R."/>
            <person name="Boka B."/>
            <person name="Rigling D."/>
            <person name="Barry K."/>
            <person name="Lee J."/>
            <person name="Mihaltcheva S."/>
            <person name="LaButti K."/>
            <person name="Lipzen A."/>
            <person name="Waldron R."/>
            <person name="Moloney N.M."/>
            <person name="Sperisen C."/>
            <person name="Kredics L."/>
            <person name="Vagvoelgyi C."/>
            <person name="Patrignani A."/>
            <person name="Fitzpatrick D."/>
            <person name="Nagy I."/>
            <person name="Doyle S."/>
            <person name="Anderson J.B."/>
            <person name="Grigoriev I.V."/>
            <person name="Gueldener U."/>
            <person name="Muensterkoetter M."/>
            <person name="Nagy L.G."/>
        </authorList>
    </citation>
    <scope>NUCLEOTIDE SEQUENCE [LARGE SCALE GENOMIC DNA]</scope>
    <source>
        <strain evidence="2">28-4</strain>
    </source>
</reference>
<gene>
    <name evidence="1" type="ORF">ARMSODRAFT_968759</name>
</gene>
<keyword evidence="2" id="KW-1185">Reference proteome</keyword>
<name>A0A2H3CHM0_9AGAR</name>
<evidence type="ECO:0000313" key="1">
    <source>
        <dbReference type="EMBL" id="PBK78692.1"/>
    </source>
</evidence>
<accession>A0A2H3CHM0</accession>
<proteinExistence type="predicted"/>
<sequence length="160" mass="18028">MSTHGNDLFPHWREKVGRPSIGSVDDMFGADIAAWTILSWILSGIEWWGPGCREDDTRKMHRDGLTLQSRILQTLQTPTTRGPILQTTTRHSSKFFMARGRLEFQIQEDVTATVASTLTIITLDGGTTFSNTHISKVWRLYDQLKPSVEDALNHLSTGML</sequence>
<organism evidence="1 2">
    <name type="scientific">Armillaria solidipes</name>
    <dbReference type="NCBI Taxonomy" id="1076256"/>
    <lineage>
        <taxon>Eukaryota</taxon>
        <taxon>Fungi</taxon>
        <taxon>Dikarya</taxon>
        <taxon>Basidiomycota</taxon>
        <taxon>Agaricomycotina</taxon>
        <taxon>Agaricomycetes</taxon>
        <taxon>Agaricomycetidae</taxon>
        <taxon>Agaricales</taxon>
        <taxon>Marasmiineae</taxon>
        <taxon>Physalacriaceae</taxon>
        <taxon>Armillaria</taxon>
    </lineage>
</organism>
<dbReference type="Proteomes" id="UP000218334">
    <property type="component" value="Unassembled WGS sequence"/>
</dbReference>
<dbReference type="AlphaFoldDB" id="A0A2H3CHM0"/>